<comment type="similarity">
    <text evidence="2 6">Belongs to the peroxisomal membrane protein PXMP2/4 family.</text>
</comment>
<organism evidence="8 9">
    <name type="scientific">Eucalyptus globulus</name>
    <name type="common">Tasmanian blue gum</name>
    <dbReference type="NCBI Taxonomy" id="34317"/>
    <lineage>
        <taxon>Eukaryota</taxon>
        <taxon>Viridiplantae</taxon>
        <taxon>Streptophyta</taxon>
        <taxon>Embryophyta</taxon>
        <taxon>Tracheophyta</taxon>
        <taxon>Spermatophyta</taxon>
        <taxon>Magnoliopsida</taxon>
        <taxon>eudicotyledons</taxon>
        <taxon>Gunneridae</taxon>
        <taxon>Pentapetalae</taxon>
        <taxon>rosids</taxon>
        <taxon>malvids</taxon>
        <taxon>Myrtales</taxon>
        <taxon>Myrtaceae</taxon>
        <taxon>Myrtoideae</taxon>
        <taxon>Eucalypteae</taxon>
        <taxon>Eucalyptus</taxon>
    </lineage>
</organism>
<dbReference type="Pfam" id="PF04117">
    <property type="entry name" value="Mpv17_PMP22"/>
    <property type="match status" value="1"/>
</dbReference>
<gene>
    <name evidence="8" type="ORF">ACJRO7_024132</name>
</gene>
<dbReference type="EMBL" id="JBJKBG010000006">
    <property type="protein sequence ID" value="KAL3734909.1"/>
    <property type="molecule type" value="Genomic_DNA"/>
</dbReference>
<dbReference type="PANTHER" id="PTHR11266">
    <property type="entry name" value="PEROXISOMAL MEMBRANE PROTEIN 2, PXMP2 MPV17"/>
    <property type="match status" value="1"/>
</dbReference>
<feature type="region of interest" description="Disordered" evidence="7">
    <location>
        <begin position="13"/>
        <end position="77"/>
    </location>
</feature>
<sequence>MKMAASAVLKHLRRRSTELSVSPPGLAASFESPSLASSQRRRAYAGGSRNGAGNRGGARSSSIPSSEPSLSPPAPHCRPRKDGFLAWYLGSLEARPLVTKCVTSSLIYAAADLTSQMITLPPSSSLDLIRTLRMTAYGLVILGPSQHTWFNTVSRVLPKRDMVTTMKKIFMGQAIYGPCITTVFFSYNAGLQGETFGDIVGRLRRDLLPTMRNGILFWPICDFFTFKFIPVHLQPLANSSCAYVWSIYLTYMASLKKASSD</sequence>
<evidence type="ECO:0000256" key="7">
    <source>
        <dbReference type="SAM" id="MobiDB-lite"/>
    </source>
</evidence>
<dbReference type="GO" id="GO:0016020">
    <property type="term" value="C:membrane"/>
    <property type="evidence" value="ECO:0007669"/>
    <property type="project" value="UniProtKB-SubCell"/>
</dbReference>
<reference evidence="8 9" key="1">
    <citation type="submission" date="2024-11" db="EMBL/GenBank/DDBJ databases">
        <title>Chromosome-level genome assembly of Eucalyptus globulus Labill. provides insights into its genome evolution.</title>
        <authorList>
            <person name="Li X."/>
        </authorList>
    </citation>
    <scope>NUCLEOTIDE SEQUENCE [LARGE SCALE GENOMIC DNA]</scope>
    <source>
        <strain evidence="8">CL2024</strain>
        <tissue evidence="8">Fresh tender leaves</tissue>
    </source>
</reference>
<evidence type="ECO:0000256" key="3">
    <source>
        <dbReference type="ARBA" id="ARBA00022692"/>
    </source>
</evidence>
<evidence type="ECO:0000256" key="5">
    <source>
        <dbReference type="ARBA" id="ARBA00023136"/>
    </source>
</evidence>
<name>A0ABD3K927_EUCGL</name>
<dbReference type="InterPro" id="IPR007248">
    <property type="entry name" value="Mpv17_PMP22"/>
</dbReference>
<keyword evidence="4" id="KW-1133">Transmembrane helix</keyword>
<protein>
    <recommendedName>
        <fullName evidence="10">PXMP2/4 family protein 4</fullName>
    </recommendedName>
</protein>
<evidence type="ECO:0000256" key="1">
    <source>
        <dbReference type="ARBA" id="ARBA00004141"/>
    </source>
</evidence>
<dbReference type="Proteomes" id="UP001634007">
    <property type="component" value="Unassembled WGS sequence"/>
</dbReference>
<evidence type="ECO:0000256" key="2">
    <source>
        <dbReference type="ARBA" id="ARBA00006824"/>
    </source>
</evidence>
<dbReference type="PANTHER" id="PTHR11266:SF88">
    <property type="entry name" value="PROTEIN SYM1-LIKE"/>
    <property type="match status" value="1"/>
</dbReference>
<evidence type="ECO:0000313" key="9">
    <source>
        <dbReference type="Proteomes" id="UP001634007"/>
    </source>
</evidence>
<comment type="subcellular location">
    <subcellularLocation>
        <location evidence="1">Membrane</location>
        <topology evidence="1">Multi-pass membrane protein</topology>
    </subcellularLocation>
</comment>
<evidence type="ECO:0000256" key="4">
    <source>
        <dbReference type="ARBA" id="ARBA00022989"/>
    </source>
</evidence>
<keyword evidence="5" id="KW-0472">Membrane</keyword>
<proteinExistence type="inferred from homology"/>
<keyword evidence="9" id="KW-1185">Reference proteome</keyword>
<comment type="caution">
    <text evidence="8">The sequence shown here is derived from an EMBL/GenBank/DDBJ whole genome shotgun (WGS) entry which is preliminary data.</text>
</comment>
<evidence type="ECO:0000313" key="8">
    <source>
        <dbReference type="EMBL" id="KAL3734909.1"/>
    </source>
</evidence>
<evidence type="ECO:0000256" key="6">
    <source>
        <dbReference type="RuleBase" id="RU363053"/>
    </source>
</evidence>
<feature type="compositionally biased region" description="Low complexity" evidence="7">
    <location>
        <begin position="57"/>
        <end position="69"/>
    </location>
</feature>
<dbReference type="AlphaFoldDB" id="A0ABD3K927"/>
<keyword evidence="3" id="KW-0812">Transmembrane</keyword>
<evidence type="ECO:0008006" key="10">
    <source>
        <dbReference type="Google" id="ProtNLM"/>
    </source>
</evidence>
<accession>A0ABD3K927</accession>